<proteinExistence type="predicted"/>
<dbReference type="GO" id="GO:0000155">
    <property type="term" value="F:phosphorelay sensor kinase activity"/>
    <property type="evidence" value="ECO:0007669"/>
    <property type="project" value="InterPro"/>
</dbReference>
<dbReference type="GO" id="GO:0000156">
    <property type="term" value="F:phosphorelay response regulator activity"/>
    <property type="evidence" value="ECO:0007669"/>
    <property type="project" value="TreeGrafter"/>
</dbReference>
<name>A0A6V8LWX3_9BACT</name>
<dbReference type="EC" id="2.7.13.3" evidence="2"/>
<evidence type="ECO:0000256" key="3">
    <source>
        <dbReference type="ARBA" id="ARBA00022679"/>
    </source>
</evidence>
<dbReference type="AlphaFoldDB" id="A0A6V8LWX3"/>
<dbReference type="Gene3D" id="3.30.565.10">
    <property type="entry name" value="Histidine kinase-like ATPase, C-terminal domain"/>
    <property type="match status" value="1"/>
</dbReference>
<dbReference type="EMBL" id="BLTE01000012">
    <property type="protein sequence ID" value="GFK94768.1"/>
    <property type="molecule type" value="Genomic_DNA"/>
</dbReference>
<dbReference type="PANTHER" id="PTHR42878">
    <property type="entry name" value="TWO-COMPONENT HISTIDINE KINASE"/>
    <property type="match status" value="1"/>
</dbReference>
<dbReference type="GO" id="GO:0030295">
    <property type="term" value="F:protein kinase activator activity"/>
    <property type="evidence" value="ECO:0007669"/>
    <property type="project" value="TreeGrafter"/>
</dbReference>
<evidence type="ECO:0000313" key="7">
    <source>
        <dbReference type="Proteomes" id="UP000494245"/>
    </source>
</evidence>
<dbReference type="RefSeq" id="WP_173085169.1">
    <property type="nucleotide sequence ID" value="NZ_BLTE01000012.1"/>
</dbReference>
<dbReference type="SMART" id="SM00388">
    <property type="entry name" value="HisKA"/>
    <property type="match status" value="1"/>
</dbReference>
<dbReference type="Pfam" id="PF00512">
    <property type="entry name" value="HisKA"/>
    <property type="match status" value="1"/>
</dbReference>
<reference evidence="6 7" key="2">
    <citation type="submission" date="2020-05" db="EMBL/GenBank/DDBJ databases">
        <title>Draft genome sequence of Desulfovibrio sp. strainFSS-1.</title>
        <authorList>
            <person name="Shimoshige H."/>
            <person name="Kobayashi H."/>
            <person name="Maekawa T."/>
        </authorList>
    </citation>
    <scope>NUCLEOTIDE SEQUENCE [LARGE SCALE GENOMIC DNA]</scope>
    <source>
        <strain evidence="6 7">SIID29052-01</strain>
    </source>
</reference>
<dbReference type="SUPFAM" id="SSF55874">
    <property type="entry name" value="ATPase domain of HSP90 chaperone/DNA topoisomerase II/histidine kinase"/>
    <property type="match status" value="1"/>
</dbReference>
<dbReference type="SUPFAM" id="SSF47384">
    <property type="entry name" value="Homodimeric domain of signal transducing histidine kinase"/>
    <property type="match status" value="1"/>
</dbReference>
<feature type="domain" description="Histidine kinase" evidence="5">
    <location>
        <begin position="247"/>
        <end position="458"/>
    </location>
</feature>
<sequence length="461" mass="51394">MHGHPLVSGLLGQLEALERSARQAGVPLLAGQAEALRQTALALAAERAGLDDSRAQAVAKARFLERAIEENRRRYEESLRSFERFRQGFGLVESLRDLGELPALLESVRGLFRLAAVRLVLDEEEFGPCLPADFPVLPARELAREAQAVRASGRRSYVGPCSAAPGATLGRSERKRWGSCFLYPLEDRFREGRWAGMLLVADVNPGRYLPDMATDYMEHFFDSLAAAVTHLADRRKNEEMREDVERMARHDLKSPLSAVLTLPQFLIEAENLTERQRDMARLMLEAGRRMQSLITLSLSLYRMERGEYAPEPVALDLAALARAVWEECGGPWRSARMRLEIEAQEDPFVVQGEEILCYALFSNLIKNALEASSPGDAVTLRLLREPDWDVAEVGNRGDVPEQVRASFFRKYATFGKQSGTGLGTYTARLIARTHGGDVEMETGQGQGTVVRVRLPRSSDLP</sequence>
<keyword evidence="3 6" id="KW-0808">Transferase</keyword>
<organism evidence="6 7">
    <name type="scientific">Fundidesulfovibrio magnetotacticus</name>
    <dbReference type="NCBI Taxonomy" id="2730080"/>
    <lineage>
        <taxon>Bacteria</taxon>
        <taxon>Pseudomonadati</taxon>
        <taxon>Thermodesulfobacteriota</taxon>
        <taxon>Desulfovibrionia</taxon>
        <taxon>Desulfovibrionales</taxon>
        <taxon>Desulfovibrionaceae</taxon>
        <taxon>Fundidesulfovibrio</taxon>
    </lineage>
</organism>
<dbReference type="InterPro" id="IPR003594">
    <property type="entry name" value="HATPase_dom"/>
</dbReference>
<evidence type="ECO:0000313" key="6">
    <source>
        <dbReference type="EMBL" id="GFK94768.1"/>
    </source>
</evidence>
<dbReference type="InterPro" id="IPR003661">
    <property type="entry name" value="HisK_dim/P_dom"/>
</dbReference>
<dbReference type="CDD" id="cd00075">
    <property type="entry name" value="HATPase"/>
    <property type="match status" value="1"/>
</dbReference>
<protein>
    <recommendedName>
        <fullName evidence="2">histidine kinase</fullName>
        <ecNumber evidence="2">2.7.13.3</ecNumber>
    </recommendedName>
</protein>
<reference evidence="6 7" key="1">
    <citation type="submission" date="2020-04" db="EMBL/GenBank/DDBJ databases">
        <authorList>
            <consortium name="Desulfovibrio sp. FSS-1 genome sequencing consortium"/>
            <person name="Shimoshige H."/>
            <person name="Kobayashi H."/>
            <person name="Maekawa T."/>
        </authorList>
    </citation>
    <scope>NUCLEOTIDE SEQUENCE [LARGE SCALE GENOMIC DNA]</scope>
    <source>
        <strain evidence="6 7">SIID29052-01</strain>
    </source>
</reference>
<keyword evidence="4" id="KW-0418">Kinase</keyword>
<dbReference type="InterPro" id="IPR029016">
    <property type="entry name" value="GAF-like_dom_sf"/>
</dbReference>
<dbReference type="Proteomes" id="UP000494245">
    <property type="component" value="Unassembled WGS sequence"/>
</dbReference>
<evidence type="ECO:0000256" key="2">
    <source>
        <dbReference type="ARBA" id="ARBA00012438"/>
    </source>
</evidence>
<dbReference type="InterPro" id="IPR050351">
    <property type="entry name" value="BphY/WalK/GraS-like"/>
</dbReference>
<dbReference type="Pfam" id="PF02518">
    <property type="entry name" value="HATPase_c"/>
    <property type="match status" value="1"/>
</dbReference>
<dbReference type="InterPro" id="IPR036890">
    <property type="entry name" value="HATPase_C_sf"/>
</dbReference>
<dbReference type="SMART" id="SM00387">
    <property type="entry name" value="HATPase_c"/>
    <property type="match status" value="1"/>
</dbReference>
<dbReference type="PANTHER" id="PTHR42878:SF14">
    <property type="entry name" value="OSMOLARITY TWO-COMPONENT SYSTEM PROTEIN SSK1"/>
    <property type="match status" value="1"/>
</dbReference>
<dbReference type="Gene3D" id="3.30.450.40">
    <property type="match status" value="1"/>
</dbReference>
<gene>
    <name evidence="6" type="primary">divL</name>
    <name evidence="6" type="ORF">NNJEOMEG_02616</name>
</gene>
<accession>A0A6V8LWX3</accession>
<dbReference type="CDD" id="cd00082">
    <property type="entry name" value="HisKA"/>
    <property type="match status" value="1"/>
</dbReference>
<keyword evidence="7" id="KW-1185">Reference proteome</keyword>
<evidence type="ECO:0000256" key="1">
    <source>
        <dbReference type="ARBA" id="ARBA00000085"/>
    </source>
</evidence>
<dbReference type="GO" id="GO:0007234">
    <property type="term" value="P:osmosensory signaling via phosphorelay pathway"/>
    <property type="evidence" value="ECO:0007669"/>
    <property type="project" value="TreeGrafter"/>
</dbReference>
<dbReference type="PROSITE" id="PS50109">
    <property type="entry name" value="HIS_KIN"/>
    <property type="match status" value="1"/>
</dbReference>
<dbReference type="Gene3D" id="1.10.287.130">
    <property type="match status" value="1"/>
</dbReference>
<dbReference type="InterPro" id="IPR005467">
    <property type="entry name" value="His_kinase_dom"/>
</dbReference>
<dbReference type="InterPro" id="IPR036097">
    <property type="entry name" value="HisK_dim/P_sf"/>
</dbReference>
<comment type="catalytic activity">
    <reaction evidence="1">
        <text>ATP + protein L-histidine = ADP + protein N-phospho-L-histidine.</text>
        <dbReference type="EC" id="2.7.13.3"/>
    </reaction>
</comment>
<evidence type="ECO:0000256" key="4">
    <source>
        <dbReference type="ARBA" id="ARBA00022777"/>
    </source>
</evidence>
<evidence type="ECO:0000259" key="5">
    <source>
        <dbReference type="PROSITE" id="PS50109"/>
    </source>
</evidence>
<comment type="caution">
    <text evidence="6">The sequence shown here is derived from an EMBL/GenBank/DDBJ whole genome shotgun (WGS) entry which is preliminary data.</text>
</comment>